<dbReference type="InterPro" id="IPR000884">
    <property type="entry name" value="TSP1_rpt"/>
</dbReference>
<dbReference type="SMART" id="SM00209">
    <property type="entry name" value="TSP1"/>
    <property type="match status" value="3"/>
</dbReference>
<dbReference type="SUPFAM" id="SSF82895">
    <property type="entry name" value="TSP-1 type 1 repeat"/>
    <property type="match status" value="1"/>
</dbReference>
<dbReference type="GO" id="GO:0031012">
    <property type="term" value="C:extracellular matrix"/>
    <property type="evidence" value="ECO:0007669"/>
    <property type="project" value="TreeGrafter"/>
</dbReference>
<feature type="signal peptide" evidence="4">
    <location>
        <begin position="1"/>
        <end position="19"/>
    </location>
</feature>
<reference evidence="5 6" key="1">
    <citation type="journal article" date="2012" name="Nucleic Acids Res.">
        <title>Sequencing of the smallest Apicomplexan genome from the human pathogen Babesia microti.</title>
        <authorList>
            <person name="Cornillot E."/>
            <person name="Hadj-Kaddour K."/>
            <person name="Dassouli A."/>
            <person name="Noel B."/>
            <person name="Ranwez V."/>
            <person name="Vacherie B."/>
            <person name="Augagneur Y."/>
            <person name="Bres V."/>
            <person name="Duclos A."/>
            <person name="Randazzo S."/>
            <person name="Carcy B."/>
            <person name="Debierre-Grockiego F."/>
            <person name="Delbecq S."/>
            <person name="Moubri-Menage K."/>
            <person name="Shams-Eldin H."/>
            <person name="Usmani-Brown S."/>
            <person name="Bringaud F."/>
            <person name="Wincker P."/>
            <person name="Vivares C.P."/>
            <person name="Schwarz R.T."/>
            <person name="Schetters T.P."/>
            <person name="Krause P.J."/>
            <person name="Gorenflot A."/>
            <person name="Berry V."/>
            <person name="Barbe V."/>
            <person name="Ben Mamoun C."/>
        </authorList>
    </citation>
    <scope>NUCLEOTIDE SEQUENCE [LARGE SCALE GENOMIC DNA]</scope>
    <source>
        <strain evidence="5 6">RI</strain>
    </source>
</reference>
<dbReference type="Proteomes" id="UP000002899">
    <property type="component" value="Chromosome III"/>
</dbReference>
<evidence type="ECO:0000313" key="6">
    <source>
        <dbReference type="Proteomes" id="UP000002899"/>
    </source>
</evidence>
<protein>
    <submittedName>
        <fullName evidence="5">Uncharacterized protein</fullName>
    </submittedName>
</protein>
<comment type="subcellular location">
    <subcellularLocation>
        <location evidence="1">Cell membrane</location>
    </subcellularLocation>
</comment>
<gene>
    <name evidence="5" type="ORF">BMR1_03g00437</name>
</gene>
<keyword evidence="4" id="KW-0732">Signal</keyword>
<keyword evidence="3" id="KW-0812">Transmembrane</keyword>
<evidence type="ECO:0000256" key="2">
    <source>
        <dbReference type="ARBA" id="ARBA00022475"/>
    </source>
</evidence>
<evidence type="ECO:0000256" key="4">
    <source>
        <dbReference type="SAM" id="SignalP"/>
    </source>
</evidence>
<dbReference type="OrthoDB" id="446173at2759"/>
<dbReference type="EMBL" id="LN871598">
    <property type="protein sequence ID" value="SJK86237.1"/>
    <property type="molecule type" value="Genomic_DNA"/>
</dbReference>
<sequence length="1485" mass="168622">MKFLHFFLIFSYLVTKAYTLHDWLLVTGFDPVTIQFDVLVKPIVQATIARGTKCTADGCTIITNLPKIVLINVTTNSFTLRLVDTHNVSSADGYQVNCTFLIAWIVLESGYFHESTHSDILYAGSIDLDFAKPTFSVTLDNSKLKLTPGNSAFSAILVAKDDEDISDLVNIYFSSQIYTQPHDLDTVSISFTSNATTKLSKTSKTAKLHYFLVNTYKLQKTSIGRDKNTSDFYVRKIFLKDGMTMPLEWAYPEPLLLPCQSITDPTDNPVSTITAKMDFQWIARTNESKIFEFYIIQKSPALSGDELLSKNIYFLILNMTKPPPLLKLDILPLNMGFYDTKNVYKSFSAPQVVYTWLSGIGNKYCLLAHAIEPNSDVDCHALCNFYASNPKYCHRYGTGMEIDTVETYNRFATNNMSDCIEKFLIPLCKFPNVRDLSDDNMMESEYPLEDQQPTLLKNVEPSAFACRGSAPGGDYVVCRMSQLKDKWFYSSYQVCKYYLEHKGEHWTSSVVSIAASDDDTSAGGGAKYYVTYEICKVVVNASNFLKCHELGNKNCPKLPDLQFYPIENQKMHSNYILYSFCCPNRSSTKSNIKPSNDTIPDGVILSDERHAQGLASMPDIYHSPKDKDNTGAKLHDSIMNDVKQSQIQNNTILSAKHQTSISIDISNTLSGGILYVPIYGSEVAPTYIKETCIYSEWEEWSACELPCQLKNKVVNRRRRRTLLQGIGTKCHTIETEPCQDIPDCSSMCLMSEWSEWSKCKVDKENGLSYSVRHILYDSDKCKDQTLELWRSCKDADLDEYTTKDSYDLNLAINELEFAGNMDKEYDITNDYKMAVSSTWSGCTQPCDNRNNRGVNISLKDSERSTNTINTRSCTEKFPPCAFDEVINCEEIRPVLPGLTKQSCISGCRTILSNCKTDHLKCYAFAELGSKQDKNFFNNCRLNDELEKKIAQVKNLQYNKCYISRASYLVDENSWIDARYNACNCYEEGAVPCDEQDVFLSLEDLPEDMMASSVCPVEALAPSEMNTSDMVSFGHNKAAYCPLEYMRKGTVTFGSISYETLRNFCEYGAGYMNLKNSPRYSLFEYQCPYATTLGNRLDPAVTTSDCIAECNKYYTECKNEITTLSTCLIHSLRSLSKEFNKYKCHLSEIYPLDCDMAYSSSAELSDDSHICPAICKYNKRRCEVKIFENDYNNYKRCLKEKLKTSEMFNNNCMFKPMGRMPGSGFVLCKFPPVDCKYSEWSEWSKCTAPCNRIDNVATRKRMRTLIHPASNYGKPCNSYDSLGTIDIEICKHLPPCQSDKWILPVTVESNPLILDFVDNRDDEQNHEIEWVKEAFEVYPKLKHSSEVKSCKLYKSEKTEGCGCPRGYSPCSLGESIKSPDLITSIKNLCSVNPLAFISFEDDVDVYYYLCNVDMVYAEDELDMDIKRCDSIDSFQYSSCMGNGKLFKPFNFIQFFILGAFASFTYILISALLTNVPKFSHSKQKTD</sequence>
<feature type="transmembrane region" description="Helical" evidence="3">
    <location>
        <begin position="1450"/>
        <end position="1471"/>
    </location>
</feature>
<keyword evidence="6" id="KW-1185">Reference proteome</keyword>
<dbReference type="Pfam" id="PF00090">
    <property type="entry name" value="TSP_1"/>
    <property type="match status" value="2"/>
</dbReference>
<name>A0A1R4AB65_BABMR</name>
<accession>A0A1R4AB65</accession>
<organism evidence="5 6">
    <name type="scientific">Babesia microti (strain RI)</name>
    <dbReference type="NCBI Taxonomy" id="1133968"/>
    <lineage>
        <taxon>Eukaryota</taxon>
        <taxon>Sar</taxon>
        <taxon>Alveolata</taxon>
        <taxon>Apicomplexa</taxon>
        <taxon>Aconoidasida</taxon>
        <taxon>Piroplasmida</taxon>
        <taxon>Babesiidae</taxon>
        <taxon>Babesia</taxon>
    </lineage>
</organism>
<evidence type="ECO:0000256" key="3">
    <source>
        <dbReference type="SAM" id="Phobius"/>
    </source>
</evidence>
<dbReference type="Gene3D" id="2.20.100.10">
    <property type="entry name" value="Thrombospondin type-1 (TSP1) repeat"/>
    <property type="match status" value="2"/>
</dbReference>
<dbReference type="RefSeq" id="XP_021338420.1">
    <property type="nucleotide sequence ID" value="XM_021481829.1"/>
</dbReference>
<keyword evidence="2" id="KW-1003">Cell membrane</keyword>
<dbReference type="InterPro" id="IPR036383">
    <property type="entry name" value="TSP1_rpt_sf"/>
</dbReference>
<reference evidence="5 6" key="2">
    <citation type="journal article" date="2013" name="PLoS ONE">
        <title>Whole genome mapping and re-organization of the nuclear and mitochondrial genomes of Babesia microti isolates.</title>
        <authorList>
            <person name="Cornillot E."/>
            <person name="Dassouli A."/>
            <person name="Garg A."/>
            <person name="Pachikara N."/>
            <person name="Randazzo S."/>
            <person name="Depoix D."/>
            <person name="Carcy B."/>
            <person name="Delbecq S."/>
            <person name="Frutos R."/>
            <person name="Silva J.C."/>
            <person name="Sutton R."/>
            <person name="Krause P.J."/>
            <person name="Mamoun C.B."/>
        </authorList>
    </citation>
    <scope>NUCLEOTIDE SEQUENCE [LARGE SCALE GENOMIC DNA]</scope>
    <source>
        <strain evidence="5 6">RI</strain>
    </source>
</reference>
<reference evidence="5 6" key="3">
    <citation type="journal article" date="2016" name="Sci. Rep.">
        <title>Genome-wide diversity and gene expression profiling of Babesia microti isolates identify polymorphic genes that mediate host-pathogen interactions.</title>
        <authorList>
            <person name="Silva J.C."/>
            <person name="Cornillot E."/>
            <person name="McCracken C."/>
            <person name="Usmani-Brown S."/>
            <person name="Dwivedi A."/>
            <person name="Ifeonu O.O."/>
            <person name="Crabtree J."/>
            <person name="Gotia H.T."/>
            <person name="Virji A.Z."/>
            <person name="Reynes C."/>
            <person name="Colinge J."/>
            <person name="Kumar V."/>
            <person name="Lawres L."/>
            <person name="Pazzi J.E."/>
            <person name="Pablo J.V."/>
            <person name="Hung C."/>
            <person name="Brancato J."/>
            <person name="Kumari P."/>
            <person name="Orvis J."/>
            <person name="Tretina K."/>
            <person name="Chibucos M."/>
            <person name="Ott S."/>
            <person name="Sadzewicz L."/>
            <person name="Sengamalay N."/>
            <person name="Shetty A.C."/>
            <person name="Su Q."/>
            <person name="Tallon L."/>
            <person name="Fraser C.M."/>
            <person name="Frutos R."/>
            <person name="Molina D.M."/>
            <person name="Krause P.J."/>
            <person name="Ben Mamoun C."/>
        </authorList>
    </citation>
    <scope>NUCLEOTIDE SEQUENCE [LARGE SCALE GENOMIC DNA]</scope>
    <source>
        <strain evidence="5 6">RI</strain>
    </source>
</reference>
<dbReference type="GO" id="GO:0005886">
    <property type="term" value="C:plasma membrane"/>
    <property type="evidence" value="ECO:0007669"/>
    <property type="project" value="UniProtKB-SubCell"/>
</dbReference>
<dbReference type="PANTHER" id="PTHR11311:SF15">
    <property type="entry name" value="SPONDIN-2"/>
    <property type="match status" value="1"/>
</dbReference>
<dbReference type="PANTHER" id="PTHR11311">
    <property type="entry name" value="SPONDIN"/>
    <property type="match status" value="1"/>
</dbReference>
<keyword evidence="3" id="KW-0472">Membrane</keyword>
<feature type="chain" id="PRO_5012413164" evidence="4">
    <location>
        <begin position="20"/>
        <end position="1485"/>
    </location>
</feature>
<proteinExistence type="predicted"/>
<dbReference type="VEuPathDB" id="PiroplasmaDB:BMR1_03g00437"/>
<evidence type="ECO:0000256" key="1">
    <source>
        <dbReference type="ARBA" id="ARBA00004236"/>
    </source>
</evidence>
<keyword evidence="3" id="KW-1133">Transmembrane helix</keyword>
<dbReference type="GO" id="GO:0007155">
    <property type="term" value="P:cell adhesion"/>
    <property type="evidence" value="ECO:0007669"/>
    <property type="project" value="TreeGrafter"/>
</dbReference>
<evidence type="ECO:0000313" key="5">
    <source>
        <dbReference type="EMBL" id="SJK86237.1"/>
    </source>
</evidence>
<dbReference type="KEGG" id="bmic:BMR1_03g00437"/>
<dbReference type="InterPro" id="IPR051418">
    <property type="entry name" value="Spondin/Thrombospondin_T1"/>
</dbReference>
<dbReference type="GeneID" id="33043676"/>
<dbReference type="PROSITE" id="PS50092">
    <property type="entry name" value="TSP1"/>
    <property type="match status" value="2"/>
</dbReference>